<sequence length="358" mass="39624">MSNVIQLNARRTSGRALPGPAAMVASFAGQRRFGDDVFWLKENAELLNILECTGESLDTEALAPHLGFYEQIEQRLEFFPQYYRFLLSLCLDLEDLGMEGAKGEALAHWIARQGLPEAELSDLQRAEARRLLRRRGAVPMSGDDDLTERLHRFVSRSETFALPNKKAAYELTHIVFYLSEYGRKNPELPEQALISLEYSGILAYLEQNADLLAEICVALRYAGATPSPIWENWILRMARSFSAGNFQGAHLQDDYHEYLVCGWAARAAGAQAFHDPVGAGAVSFLAHPAPGGPLREISECIFLMGNRRSNDWGVMSAHVRSALGQSGHDILSAAEASSPHFESFFAGFARAVCMQVAV</sequence>
<name>A0A1G6JSU4_9RHOB</name>
<dbReference type="Pfam" id="PF21843">
    <property type="entry name" value="DUF6902"/>
    <property type="match status" value="1"/>
</dbReference>
<dbReference type="STRING" id="639004.SAMN04488239_101429"/>
<evidence type="ECO:0000313" key="1">
    <source>
        <dbReference type="EMBL" id="SDC21763.1"/>
    </source>
</evidence>
<reference evidence="2" key="1">
    <citation type="submission" date="2016-10" db="EMBL/GenBank/DDBJ databases">
        <authorList>
            <person name="Varghese N."/>
            <person name="Submissions S."/>
        </authorList>
    </citation>
    <scope>NUCLEOTIDE SEQUENCE [LARGE SCALE GENOMIC DNA]</scope>
    <source>
        <strain evidence="2">CGMCC 1.9108</strain>
    </source>
</reference>
<accession>A0A1G6JSU4</accession>
<dbReference type="EMBL" id="FMZV01000001">
    <property type="protein sequence ID" value="SDC21763.1"/>
    <property type="molecule type" value="Genomic_DNA"/>
</dbReference>
<keyword evidence="2" id="KW-1185">Reference proteome</keyword>
<proteinExistence type="predicted"/>
<protein>
    <submittedName>
        <fullName evidence="1">Uncharacterized protein</fullName>
    </submittedName>
</protein>
<dbReference type="Proteomes" id="UP000199628">
    <property type="component" value="Unassembled WGS sequence"/>
</dbReference>
<gene>
    <name evidence="1" type="ORF">SAMN04488239_101429</name>
</gene>
<dbReference type="RefSeq" id="WP_093027194.1">
    <property type="nucleotide sequence ID" value="NZ_FMZV01000001.1"/>
</dbReference>
<organism evidence="1 2">
    <name type="scientific">Ruegeria marina</name>
    <dbReference type="NCBI Taxonomy" id="639004"/>
    <lineage>
        <taxon>Bacteria</taxon>
        <taxon>Pseudomonadati</taxon>
        <taxon>Pseudomonadota</taxon>
        <taxon>Alphaproteobacteria</taxon>
        <taxon>Rhodobacterales</taxon>
        <taxon>Roseobacteraceae</taxon>
        <taxon>Ruegeria</taxon>
    </lineage>
</organism>
<dbReference type="AlphaFoldDB" id="A0A1G6JSU4"/>
<evidence type="ECO:0000313" key="2">
    <source>
        <dbReference type="Proteomes" id="UP000199628"/>
    </source>
</evidence>
<dbReference type="OrthoDB" id="7810029at2"/>
<dbReference type="InterPro" id="IPR054197">
    <property type="entry name" value="DUF6902"/>
</dbReference>